<dbReference type="InterPro" id="IPR029034">
    <property type="entry name" value="Cystine-knot_cytokine"/>
</dbReference>
<dbReference type="Gene3D" id="2.10.90.10">
    <property type="entry name" value="Cystine-knot cytokines"/>
    <property type="match status" value="1"/>
</dbReference>
<dbReference type="PROSITE" id="PS01225">
    <property type="entry name" value="CTCK_2"/>
    <property type="match status" value="1"/>
</dbReference>
<evidence type="ECO:0000313" key="8">
    <source>
        <dbReference type="EMBL" id="VDP13003.1"/>
    </source>
</evidence>
<dbReference type="WBParaSite" id="SBAD_0000768401-mRNA-1">
    <property type="protein sequence ID" value="SBAD_0000768401-mRNA-1"/>
    <property type="gene ID" value="SBAD_0000768401"/>
</dbReference>
<organism evidence="10">
    <name type="scientific">Soboliphyme baturini</name>
    <dbReference type="NCBI Taxonomy" id="241478"/>
    <lineage>
        <taxon>Eukaryota</taxon>
        <taxon>Metazoa</taxon>
        <taxon>Ecdysozoa</taxon>
        <taxon>Nematoda</taxon>
        <taxon>Enoplea</taxon>
        <taxon>Dorylaimia</taxon>
        <taxon>Dioctophymatida</taxon>
        <taxon>Dioctophymatoidea</taxon>
        <taxon>Soboliphymatidae</taxon>
        <taxon>Soboliphyme</taxon>
    </lineage>
</organism>
<dbReference type="InterPro" id="IPR006207">
    <property type="entry name" value="Cys_knot_C"/>
</dbReference>
<protein>
    <submittedName>
        <fullName evidence="10">Bursicon</fullName>
    </submittedName>
</protein>
<dbReference type="OrthoDB" id="10061784at2759"/>
<evidence type="ECO:0000256" key="4">
    <source>
        <dbReference type="ARBA" id="ARBA00023157"/>
    </source>
</evidence>
<dbReference type="PANTHER" id="PTHR15283:SF4">
    <property type="entry name" value="BURSICON"/>
    <property type="match status" value="1"/>
</dbReference>
<keyword evidence="4" id="KW-1015">Disulfide bond</keyword>
<proteinExistence type="predicted"/>
<feature type="compositionally biased region" description="Polar residues" evidence="6">
    <location>
        <begin position="17"/>
        <end position="51"/>
    </location>
</feature>
<evidence type="ECO:0000256" key="3">
    <source>
        <dbReference type="ARBA" id="ARBA00022729"/>
    </source>
</evidence>
<dbReference type="AlphaFoldDB" id="A0A183IUV9"/>
<feature type="region of interest" description="Disordered" evidence="6">
    <location>
        <begin position="12"/>
        <end position="53"/>
    </location>
</feature>
<dbReference type="EMBL" id="UZAM01010592">
    <property type="protein sequence ID" value="VDP13003.1"/>
    <property type="molecule type" value="Genomic_DNA"/>
</dbReference>
<sequence>MLLSGCSCITVDRPNIVGQNHPSSLASTNGPSRRNSSITGAATANESSTPVPISDLSHMAFQSLMKLDNHDHAQNQAKKVKRRKRRKSTKHRLRQRQNRNERERLQVPQTQRMPPDKPGMVIATADAFQKDMCRTMRLKQRISVRGCVSKTVVNSFCYGQCNSFFIPEPRGFGTRLRPAFESCSVCKPRELTRITIKLHCPMRERTVLTRTYLKVKRCVCTPQFVEEMRSAQEFLLRQGRRKCQKSDAQVFRHRFHEVPEVAVVSMASSAQFSEPMASLVVGS</sequence>
<reference evidence="10" key="1">
    <citation type="submission" date="2016-06" db="UniProtKB">
        <authorList>
            <consortium name="WormBaseParasite"/>
        </authorList>
    </citation>
    <scope>IDENTIFICATION</scope>
</reference>
<accession>A0A183IUV9</accession>
<evidence type="ECO:0000256" key="2">
    <source>
        <dbReference type="ARBA" id="ARBA00022525"/>
    </source>
</evidence>
<keyword evidence="2" id="KW-0964">Secreted</keyword>
<keyword evidence="3" id="KW-0732">Signal</keyword>
<dbReference type="GO" id="GO:0009887">
    <property type="term" value="P:animal organ morphogenesis"/>
    <property type="evidence" value="ECO:0007669"/>
    <property type="project" value="TreeGrafter"/>
</dbReference>
<dbReference type="PANTHER" id="PTHR15283">
    <property type="entry name" value="GREMLIN 1"/>
    <property type="match status" value="1"/>
</dbReference>
<comment type="subcellular location">
    <subcellularLocation>
        <location evidence="1">Secreted</location>
    </subcellularLocation>
</comment>
<comment type="caution">
    <text evidence="5">Lacks conserved residue(s) required for the propagation of feature annotation.</text>
</comment>
<feature type="domain" description="CTCK" evidence="7">
    <location>
        <begin position="133"/>
        <end position="244"/>
    </location>
</feature>
<dbReference type="GO" id="GO:0005615">
    <property type="term" value="C:extracellular space"/>
    <property type="evidence" value="ECO:0007669"/>
    <property type="project" value="TreeGrafter"/>
</dbReference>
<evidence type="ECO:0000256" key="5">
    <source>
        <dbReference type="PROSITE-ProRule" id="PRU00039"/>
    </source>
</evidence>
<feature type="compositionally biased region" description="Basic residues" evidence="6">
    <location>
        <begin position="78"/>
        <end position="97"/>
    </location>
</feature>
<dbReference type="GO" id="GO:0036122">
    <property type="term" value="F:BMP binding"/>
    <property type="evidence" value="ECO:0007669"/>
    <property type="project" value="TreeGrafter"/>
</dbReference>
<dbReference type="Proteomes" id="UP000270296">
    <property type="component" value="Unassembled WGS sequence"/>
</dbReference>
<reference evidence="8 9" key="2">
    <citation type="submission" date="2018-11" db="EMBL/GenBank/DDBJ databases">
        <authorList>
            <consortium name="Pathogen Informatics"/>
        </authorList>
    </citation>
    <scope>NUCLEOTIDE SEQUENCE [LARGE SCALE GENOMIC DNA]</scope>
</reference>
<feature type="region of interest" description="Disordered" evidence="6">
    <location>
        <begin position="71"/>
        <end position="119"/>
    </location>
</feature>
<dbReference type="GO" id="GO:0048018">
    <property type="term" value="F:receptor ligand activity"/>
    <property type="evidence" value="ECO:0007669"/>
    <property type="project" value="TreeGrafter"/>
</dbReference>
<dbReference type="GO" id="GO:0038098">
    <property type="term" value="P:sequestering of BMP from receptor via BMP binding"/>
    <property type="evidence" value="ECO:0007669"/>
    <property type="project" value="TreeGrafter"/>
</dbReference>
<evidence type="ECO:0000313" key="10">
    <source>
        <dbReference type="WBParaSite" id="SBAD_0000768401-mRNA-1"/>
    </source>
</evidence>
<keyword evidence="9" id="KW-1185">Reference proteome</keyword>
<evidence type="ECO:0000313" key="9">
    <source>
        <dbReference type="Proteomes" id="UP000270296"/>
    </source>
</evidence>
<dbReference type="InterPro" id="IPR004133">
    <property type="entry name" value="DAN_dom"/>
</dbReference>
<dbReference type="Pfam" id="PF03045">
    <property type="entry name" value="DAN"/>
    <property type="match status" value="1"/>
</dbReference>
<name>A0A183IUV9_9BILA</name>
<evidence type="ECO:0000256" key="1">
    <source>
        <dbReference type="ARBA" id="ARBA00004613"/>
    </source>
</evidence>
<gene>
    <name evidence="8" type="ORF">SBAD_LOCUS7407</name>
</gene>
<evidence type="ECO:0000256" key="6">
    <source>
        <dbReference type="SAM" id="MobiDB-lite"/>
    </source>
</evidence>
<evidence type="ECO:0000259" key="7">
    <source>
        <dbReference type="PROSITE" id="PS01225"/>
    </source>
</evidence>
<dbReference type="SMART" id="SM00041">
    <property type="entry name" value="CT"/>
    <property type="match status" value="1"/>
</dbReference>